<dbReference type="Proteomes" id="UP000286288">
    <property type="component" value="Unassembled WGS sequence"/>
</dbReference>
<keyword evidence="3" id="KW-0067">ATP-binding</keyword>
<dbReference type="PANTHER" id="PTHR30258">
    <property type="entry name" value="TYPE II SECRETION SYSTEM PROTEIN GSPE-RELATED"/>
    <property type="match status" value="1"/>
</dbReference>
<dbReference type="InterPro" id="IPR003593">
    <property type="entry name" value="AAA+_ATPase"/>
</dbReference>
<dbReference type="EMBL" id="QRMZ01000011">
    <property type="protein sequence ID" value="RHK06221.1"/>
    <property type="molecule type" value="Genomic_DNA"/>
</dbReference>
<dbReference type="Gene3D" id="3.30.450.90">
    <property type="match status" value="1"/>
</dbReference>
<reference evidence="5 6" key="1">
    <citation type="submission" date="2018-08" db="EMBL/GenBank/DDBJ databases">
        <title>A genome reference for cultivated species of the human gut microbiota.</title>
        <authorList>
            <person name="Zou Y."/>
            <person name="Xue W."/>
            <person name="Luo G."/>
        </authorList>
    </citation>
    <scope>NUCLEOTIDE SEQUENCE [LARGE SCALE GENOMIC DNA]</scope>
    <source>
        <strain evidence="5 6">AF48-16</strain>
    </source>
</reference>
<evidence type="ECO:0000313" key="5">
    <source>
        <dbReference type="EMBL" id="RHK06221.1"/>
    </source>
</evidence>
<proteinExistence type="inferred from homology"/>
<feature type="domain" description="AAA+ ATPase" evidence="4">
    <location>
        <begin position="133"/>
        <end position="260"/>
    </location>
</feature>
<comment type="caution">
    <text evidence="5">The sequence shown here is derived from an EMBL/GenBank/DDBJ whole genome shotgun (WGS) entry which is preliminary data.</text>
</comment>
<dbReference type="GO" id="GO:0005886">
    <property type="term" value="C:plasma membrane"/>
    <property type="evidence" value="ECO:0007669"/>
    <property type="project" value="TreeGrafter"/>
</dbReference>
<evidence type="ECO:0000259" key="4">
    <source>
        <dbReference type="SMART" id="SM00382"/>
    </source>
</evidence>
<dbReference type="PANTHER" id="PTHR30258:SF2">
    <property type="entry name" value="COMG OPERON PROTEIN 1"/>
    <property type="match status" value="1"/>
</dbReference>
<protein>
    <submittedName>
        <fullName evidence="5">Secretion system protein E</fullName>
    </submittedName>
</protein>
<dbReference type="NCBIfam" id="NF041000">
    <property type="entry name" value="ATPase_ComGA"/>
    <property type="match status" value="1"/>
</dbReference>
<name>A0A415ESA2_ENTCA</name>
<dbReference type="Gene3D" id="3.40.50.300">
    <property type="entry name" value="P-loop containing nucleotide triphosphate hydrolases"/>
    <property type="match status" value="1"/>
</dbReference>
<evidence type="ECO:0000256" key="1">
    <source>
        <dbReference type="ARBA" id="ARBA00006611"/>
    </source>
</evidence>
<keyword evidence="2" id="KW-0547">Nucleotide-binding</keyword>
<dbReference type="InterPro" id="IPR027417">
    <property type="entry name" value="P-loop_NTPase"/>
</dbReference>
<gene>
    <name evidence="5" type="ORF">DW084_09460</name>
</gene>
<evidence type="ECO:0000256" key="2">
    <source>
        <dbReference type="ARBA" id="ARBA00022741"/>
    </source>
</evidence>
<dbReference type="SMART" id="SM00382">
    <property type="entry name" value="AAA"/>
    <property type="match status" value="1"/>
</dbReference>
<dbReference type="GO" id="GO:0016887">
    <property type="term" value="F:ATP hydrolysis activity"/>
    <property type="evidence" value="ECO:0007669"/>
    <property type="project" value="TreeGrafter"/>
</dbReference>
<dbReference type="InterPro" id="IPR001482">
    <property type="entry name" value="T2SS/T4SS_dom"/>
</dbReference>
<dbReference type="Pfam" id="PF00437">
    <property type="entry name" value="T2SSE"/>
    <property type="match status" value="1"/>
</dbReference>
<comment type="similarity">
    <text evidence="1">Belongs to the GSP E family.</text>
</comment>
<sequence length="320" mass="36755">MDIQAFSDELIHYGRQERMQDLAILPSGTQMEVIFSKSYLRKTYQVLTNEEAQQLITRFKFLGGMEVGERRKAQLGAVSYPLGDQQQRLRISTVGDYQGRESLVMRFLYPLTQEHLRYFFAEDVQQIQQATKQRGLYLFSGPTGSGKSTLMYQLARATKGQIITIEDPVEIEEPRFLQLQTNLKIEQDYDELIRLSLRHRPDLLLIGEIRNKETAQAAVRAALTGHRVFATIHARGVAETKTRLLELLGTDDRLAHALQGIIYQRLLPNEANEPHGLLAYHFYEGQVEKQWQQVLKQVKESGWISDEVYEKEAPATTPCN</sequence>
<evidence type="ECO:0000313" key="6">
    <source>
        <dbReference type="Proteomes" id="UP000286288"/>
    </source>
</evidence>
<dbReference type="InterPro" id="IPR047667">
    <property type="entry name" value="ATPase_ComGA"/>
</dbReference>
<dbReference type="AlphaFoldDB" id="A0A415ESA2"/>
<dbReference type="GO" id="GO:0005524">
    <property type="term" value="F:ATP binding"/>
    <property type="evidence" value="ECO:0007669"/>
    <property type="project" value="UniProtKB-KW"/>
</dbReference>
<dbReference type="SUPFAM" id="SSF52540">
    <property type="entry name" value="P-loop containing nucleoside triphosphate hydrolases"/>
    <property type="match status" value="1"/>
</dbReference>
<dbReference type="CDD" id="cd01129">
    <property type="entry name" value="PulE-GspE-like"/>
    <property type="match status" value="1"/>
</dbReference>
<evidence type="ECO:0000256" key="3">
    <source>
        <dbReference type="ARBA" id="ARBA00022840"/>
    </source>
</evidence>
<organism evidence="5 6">
    <name type="scientific">Enterococcus casseliflavus</name>
    <name type="common">Enterococcus flavescens</name>
    <dbReference type="NCBI Taxonomy" id="37734"/>
    <lineage>
        <taxon>Bacteria</taxon>
        <taxon>Bacillati</taxon>
        <taxon>Bacillota</taxon>
        <taxon>Bacilli</taxon>
        <taxon>Lactobacillales</taxon>
        <taxon>Enterococcaceae</taxon>
        <taxon>Enterococcus</taxon>
    </lineage>
</organism>
<accession>A0A415ESA2</accession>